<evidence type="ECO:0000256" key="2">
    <source>
        <dbReference type="ARBA" id="ARBA00008182"/>
    </source>
</evidence>
<dbReference type="Gene3D" id="1.10.490.20">
    <property type="entry name" value="Phycocyanins"/>
    <property type="match status" value="1"/>
</dbReference>
<dbReference type="OrthoDB" id="552660at2"/>
<sequence length="190" mass="22080">MQLSERAKQLIPKARIVSFATWKNHYPSEVIAIFQKADDEGRYLTDEDIERIKTLSSDTLVSLERAKLLREKATEIVSEARKKVLERFPNITQPGGDLYPPERAEACWRDFWHFLRCISYGIAGQSTAYTSQEGLENMQLLYQELRVPLEAMVLGLENLKCFSLKQFQGEESENIAPYFDHLIEKMKQFQ</sequence>
<organism evidence="14 15">
    <name type="scientific">Hydrococcus rivularis NIES-593</name>
    <dbReference type="NCBI Taxonomy" id="1921803"/>
    <lineage>
        <taxon>Bacteria</taxon>
        <taxon>Bacillati</taxon>
        <taxon>Cyanobacteriota</taxon>
        <taxon>Cyanophyceae</taxon>
        <taxon>Pleurocapsales</taxon>
        <taxon>Hydrococcaceae</taxon>
        <taxon>Hydrococcus</taxon>
    </lineage>
</organism>
<dbReference type="AlphaFoldDB" id="A0A1U7HRM0"/>
<evidence type="ECO:0000256" key="9">
    <source>
        <dbReference type="ARBA" id="ARBA00023078"/>
    </source>
</evidence>
<evidence type="ECO:0000256" key="1">
    <source>
        <dbReference type="ARBA" id="ARBA00004170"/>
    </source>
</evidence>
<keyword evidence="3 13" id="KW-0813">Transport</keyword>
<dbReference type="STRING" id="1921803.NIES593_03820"/>
<dbReference type="GO" id="GO:0031676">
    <property type="term" value="C:plasma membrane-derived thylakoid membrane"/>
    <property type="evidence" value="ECO:0007669"/>
    <property type="project" value="UniProtKB-SubCell"/>
</dbReference>
<evidence type="ECO:0000256" key="3">
    <source>
        <dbReference type="ARBA" id="ARBA00022448"/>
    </source>
</evidence>
<proteinExistence type="inferred from homology"/>
<evidence type="ECO:0000256" key="6">
    <source>
        <dbReference type="ARBA" id="ARBA00022738"/>
    </source>
</evidence>
<dbReference type="Proteomes" id="UP000186868">
    <property type="component" value="Unassembled WGS sequence"/>
</dbReference>
<keyword evidence="6 13" id="KW-0605">Phycobilisome</keyword>
<dbReference type="InterPro" id="IPR038719">
    <property type="entry name" value="Phycobilisome_asu/bsu_sf"/>
</dbReference>
<accession>A0A1U7HRM0</accession>
<name>A0A1U7HRM0_9CYAN</name>
<keyword evidence="9 13" id="KW-0793">Thylakoid</keyword>
<keyword evidence="5" id="KW-0042">Antenna complex</keyword>
<evidence type="ECO:0000256" key="11">
    <source>
        <dbReference type="ARBA" id="ARBA00023307"/>
    </source>
</evidence>
<keyword evidence="15" id="KW-1185">Reference proteome</keyword>
<dbReference type="Pfam" id="PF00502">
    <property type="entry name" value="Phycobilisome"/>
    <property type="match status" value="1"/>
</dbReference>
<keyword evidence="10 13" id="KW-0472">Membrane</keyword>
<dbReference type="PANTHER" id="PTHR34011">
    <property type="entry name" value="PHYCOBILISOME 32.1 KDA LINKER POLYPEPTIDE, PHYCOCYANIN-ASSOCIATED, ROD 2-RELATED"/>
    <property type="match status" value="1"/>
</dbReference>
<keyword evidence="7 13" id="KW-0249">Electron transport</keyword>
<evidence type="ECO:0000256" key="7">
    <source>
        <dbReference type="ARBA" id="ARBA00022982"/>
    </source>
</evidence>
<keyword evidence="4 13" id="KW-0602">Photosynthesis</keyword>
<keyword evidence="11 13" id="KW-0089">Bile pigment</keyword>
<evidence type="ECO:0000256" key="8">
    <source>
        <dbReference type="ARBA" id="ARBA00022991"/>
    </source>
</evidence>
<evidence type="ECO:0000256" key="12">
    <source>
        <dbReference type="PIRSR" id="PIRSR000081-1"/>
    </source>
</evidence>
<comment type="similarity">
    <text evidence="2 13">Belongs to the phycobiliprotein family.</text>
</comment>
<evidence type="ECO:0000313" key="14">
    <source>
        <dbReference type="EMBL" id="OKH26209.1"/>
    </source>
</evidence>
<comment type="subcellular location">
    <subcellularLocation>
        <location evidence="13">Cellular thylakoid membrane</location>
        <topology evidence="13">Peripheral membrane protein</topology>
        <orientation evidence="13">Cytoplasmic side</orientation>
    </subcellularLocation>
    <subcellularLocation>
        <location evidence="1">Membrane</location>
        <topology evidence="1">Peripheral membrane protein</topology>
    </subcellularLocation>
</comment>
<dbReference type="GO" id="GO:0030089">
    <property type="term" value="C:phycobilisome"/>
    <property type="evidence" value="ECO:0007669"/>
    <property type="project" value="UniProtKB-KW"/>
</dbReference>
<dbReference type="InterPro" id="IPR009050">
    <property type="entry name" value="Globin-like_sf"/>
</dbReference>
<feature type="binding site" evidence="12">
    <location>
        <position position="107"/>
    </location>
    <ligand>
        <name>(2R,3E)-phycocyanobilin</name>
        <dbReference type="ChEBI" id="CHEBI:85275"/>
        <label>1</label>
    </ligand>
</feature>
<dbReference type="RefSeq" id="WP_073598315.1">
    <property type="nucleotide sequence ID" value="NZ_MRCB01000002.1"/>
</dbReference>
<protein>
    <submittedName>
        <fullName evidence="14">Phycobilisome protein</fullName>
    </submittedName>
</protein>
<keyword evidence="8 13" id="KW-0157">Chromophore</keyword>
<dbReference type="PANTHER" id="PTHR34011:SF2">
    <property type="entry name" value="ALLOPHYCOCYANIN ALPHA CHAIN"/>
    <property type="match status" value="1"/>
</dbReference>
<dbReference type="EMBL" id="MRCB01000002">
    <property type="protein sequence ID" value="OKH26209.1"/>
    <property type="molecule type" value="Genomic_DNA"/>
</dbReference>
<dbReference type="SUPFAM" id="SSF46458">
    <property type="entry name" value="Globin-like"/>
    <property type="match status" value="1"/>
</dbReference>
<evidence type="ECO:0000313" key="15">
    <source>
        <dbReference type="Proteomes" id="UP000186868"/>
    </source>
</evidence>
<evidence type="ECO:0000256" key="13">
    <source>
        <dbReference type="RuleBase" id="RU004438"/>
    </source>
</evidence>
<reference evidence="14 15" key="1">
    <citation type="submission" date="2016-11" db="EMBL/GenBank/DDBJ databases">
        <title>Draft Genome Sequences of Nine Cyanobacterial Strains from Diverse Habitats.</title>
        <authorList>
            <person name="Zhu T."/>
            <person name="Hou S."/>
            <person name="Lu X."/>
            <person name="Hess W.R."/>
        </authorList>
    </citation>
    <scope>NUCLEOTIDE SEQUENCE [LARGE SCALE GENOMIC DNA]</scope>
    <source>
        <strain evidence="14 15">NIES-593</strain>
    </source>
</reference>
<dbReference type="InterPro" id="IPR012128">
    <property type="entry name" value="Phycobilisome_asu/bsu"/>
</dbReference>
<comment type="caution">
    <text evidence="14">The sequence shown here is derived from an EMBL/GenBank/DDBJ whole genome shotgun (WGS) entry which is preliminary data.</text>
</comment>
<dbReference type="PIRSF" id="PIRSF000081">
    <property type="entry name" value="Phycocyanin"/>
    <property type="match status" value="1"/>
</dbReference>
<dbReference type="CDD" id="cd12130">
    <property type="entry name" value="Apl"/>
    <property type="match status" value="1"/>
</dbReference>
<evidence type="ECO:0000256" key="4">
    <source>
        <dbReference type="ARBA" id="ARBA00022531"/>
    </source>
</evidence>
<evidence type="ECO:0000256" key="10">
    <source>
        <dbReference type="ARBA" id="ARBA00023136"/>
    </source>
</evidence>
<gene>
    <name evidence="14" type="ORF">NIES593_03820</name>
</gene>
<evidence type="ECO:0000256" key="5">
    <source>
        <dbReference type="ARBA" id="ARBA00022549"/>
    </source>
</evidence>
<dbReference type="GO" id="GO:0015979">
    <property type="term" value="P:photosynthesis"/>
    <property type="evidence" value="ECO:0007669"/>
    <property type="project" value="UniProtKB-KW"/>
</dbReference>